<dbReference type="EMBL" id="BBYR01000055">
    <property type="protein sequence ID" value="GAP37707.1"/>
    <property type="molecule type" value="Genomic_DNA"/>
</dbReference>
<evidence type="ECO:0000256" key="2">
    <source>
        <dbReference type="ARBA" id="ARBA00022803"/>
    </source>
</evidence>
<dbReference type="PANTHER" id="PTHR44227:SF3">
    <property type="entry name" value="PROTEIN O-MANNOSYL-TRANSFERASE TMTC4"/>
    <property type="match status" value="1"/>
</dbReference>
<gene>
    <name evidence="4" type="ORF">ISF6_3652</name>
</gene>
<protein>
    <submittedName>
        <fullName evidence="4">TPR domain protein</fullName>
    </submittedName>
</protein>
<evidence type="ECO:0000256" key="1">
    <source>
        <dbReference type="ARBA" id="ARBA00022737"/>
    </source>
</evidence>
<dbReference type="GO" id="GO:0030968">
    <property type="term" value="P:endoplasmic reticulum unfolded protein response"/>
    <property type="evidence" value="ECO:0007669"/>
    <property type="project" value="TreeGrafter"/>
</dbReference>
<evidence type="ECO:0000313" key="5">
    <source>
        <dbReference type="Proteomes" id="UP000037660"/>
    </source>
</evidence>
<dbReference type="Proteomes" id="UP000037660">
    <property type="component" value="Unassembled WGS sequence"/>
</dbReference>
<keyword evidence="1" id="KW-0677">Repeat</keyword>
<dbReference type="InterPro" id="IPR011990">
    <property type="entry name" value="TPR-like_helical_dom_sf"/>
</dbReference>
<dbReference type="GO" id="GO:0035269">
    <property type="term" value="P:protein O-linked glycosylation via mannose"/>
    <property type="evidence" value="ECO:0007669"/>
    <property type="project" value="TreeGrafter"/>
</dbReference>
<sequence>MNFPILEPPMSASLPRFRRAPVASAGLALALALAAGTAPAASRLAQAAAPAAAPAAAAGPVLNSPLDAPLFYQLLIGEIELRNGAAGTAYEVILDAARKQRNEQLFKRAADIALQARAGDQALAAARAWRAALPASIEAHRYVIQLLVAMNRPADTVEPLQSLIRLTPADDRAALIRSLPRFFATSTDRKTVPPLLERALEPWRAPAATQGAVLQALAGAWLAADDNERALRLARDAQALDPAAEAPAMIALQLLPRTPAAEALIEAHLKARPDNHAVRMWYARSLSGAQRYTEAAAQLQQLVQAAPDRAAAWLTLGALQVELKQPQAATASLQTYLRLADAAPPAAAAGGRDDEDDDGDATTAPAANDQARIQAFLLLAQAAEQAGDFRAAEAWLARVDNPQRALEVQQRRASLLAAQGQVDEARALIRQLPEKDAETARAKLFAEAQLLRDAKRWQEASDVLGRGAQRFANDVDLMYEQSMLAEKLGRFDEMEQLLRQVIALKPDHHHAHNALGYSLADRNLRLPEAKALIERALALSPGDPFITDSLGWVEYRLGNLAESVRLLRQAYAARPDTEIAAHLGEVLWVSGQTDEARRIWREARGRDAANDVLRETLARLRADL</sequence>
<evidence type="ECO:0000313" key="4">
    <source>
        <dbReference type="EMBL" id="GAP37707.1"/>
    </source>
</evidence>
<dbReference type="STRING" id="1547922.ISF6_3652"/>
<dbReference type="SUPFAM" id="SSF48452">
    <property type="entry name" value="TPR-like"/>
    <property type="match status" value="2"/>
</dbReference>
<reference evidence="4 5" key="2">
    <citation type="journal article" date="2016" name="Science">
        <title>A bacterium that degrades and assimilates poly(ethylene terephthalate).</title>
        <authorList>
            <person name="Yoshida S."/>
            <person name="Hiraga K."/>
            <person name="Takehana T."/>
            <person name="Taniguchi I."/>
            <person name="Yamaji H."/>
            <person name="Maeda Y."/>
            <person name="Toyohara K."/>
            <person name="Miyamoto K."/>
            <person name="Kimura Y."/>
            <person name="Oda K."/>
        </authorList>
    </citation>
    <scope>NUCLEOTIDE SEQUENCE [LARGE SCALE GENOMIC DNA]</scope>
    <source>
        <strain evidence="5">NBRC 110686 / TISTR 2288 / 201-F6</strain>
    </source>
</reference>
<feature type="signal peptide" evidence="3">
    <location>
        <begin position="1"/>
        <end position="40"/>
    </location>
</feature>
<dbReference type="InterPro" id="IPR052346">
    <property type="entry name" value="O-mannosyl-transferase_TMTC"/>
</dbReference>
<accession>A0A0K8P4Z0</accession>
<keyword evidence="5" id="KW-1185">Reference proteome</keyword>
<organism evidence="4 5">
    <name type="scientific">Piscinibacter sakaiensis</name>
    <name type="common">Ideonella sakaiensis</name>
    <dbReference type="NCBI Taxonomy" id="1547922"/>
    <lineage>
        <taxon>Bacteria</taxon>
        <taxon>Pseudomonadati</taxon>
        <taxon>Pseudomonadota</taxon>
        <taxon>Betaproteobacteria</taxon>
        <taxon>Burkholderiales</taxon>
        <taxon>Sphaerotilaceae</taxon>
        <taxon>Piscinibacter</taxon>
    </lineage>
</organism>
<dbReference type="PANTHER" id="PTHR44227">
    <property type="match status" value="1"/>
</dbReference>
<comment type="caution">
    <text evidence="4">The sequence shown here is derived from an EMBL/GenBank/DDBJ whole genome shotgun (WGS) entry which is preliminary data.</text>
</comment>
<dbReference type="Pfam" id="PF13432">
    <property type="entry name" value="TPR_16"/>
    <property type="match status" value="3"/>
</dbReference>
<reference evidence="5" key="1">
    <citation type="submission" date="2015-07" db="EMBL/GenBank/DDBJ databases">
        <title>Discovery of a poly(ethylene terephthalate assimilation.</title>
        <authorList>
            <person name="Yoshida S."/>
            <person name="Hiraga K."/>
            <person name="Takehana T."/>
            <person name="Taniguchi I."/>
            <person name="Yamaji H."/>
            <person name="Maeda Y."/>
            <person name="Toyohara K."/>
            <person name="Miyamoto K."/>
            <person name="Kimura Y."/>
            <person name="Oda K."/>
        </authorList>
    </citation>
    <scope>NUCLEOTIDE SEQUENCE [LARGE SCALE GENOMIC DNA]</scope>
    <source>
        <strain evidence="5">NBRC 110686 / TISTR 2288 / 201-F6</strain>
    </source>
</reference>
<dbReference type="Gene3D" id="1.25.40.10">
    <property type="entry name" value="Tetratricopeptide repeat domain"/>
    <property type="match status" value="3"/>
</dbReference>
<dbReference type="InterPro" id="IPR019734">
    <property type="entry name" value="TPR_rpt"/>
</dbReference>
<dbReference type="SMART" id="SM00028">
    <property type="entry name" value="TPR"/>
    <property type="match status" value="6"/>
</dbReference>
<name>A0A0K8P4Z0_PISS1</name>
<keyword evidence="3" id="KW-0732">Signal</keyword>
<evidence type="ECO:0000256" key="3">
    <source>
        <dbReference type="SAM" id="SignalP"/>
    </source>
</evidence>
<dbReference type="GO" id="GO:0000030">
    <property type="term" value="F:mannosyltransferase activity"/>
    <property type="evidence" value="ECO:0007669"/>
    <property type="project" value="TreeGrafter"/>
</dbReference>
<proteinExistence type="predicted"/>
<dbReference type="AlphaFoldDB" id="A0A0K8P4Z0"/>
<feature type="chain" id="PRO_5005513747" evidence="3">
    <location>
        <begin position="41"/>
        <end position="624"/>
    </location>
</feature>
<keyword evidence="2" id="KW-0802">TPR repeat</keyword>